<sequence>MLELVRPVAAALGIACLAVSMAVISGNGAWAQAKQAPAKQVAPAPAKQAAAPPAAPLKQVALTEKQIEGVLAAAKEMDPLTEKLPESGKPDPKLLAQLDGVARKNGFAGYDEYDNVIDNISLVLGGFDPATKKYVGPEAVIKAQIAQVQADKKLPAKDKKEVLADLNDALKSPAPPIENKGNIDLVAKYYDKLADALAEDEQ</sequence>
<evidence type="ECO:0000313" key="2">
    <source>
        <dbReference type="EMBL" id="QWG19187.1"/>
    </source>
</evidence>
<feature type="chain" id="PRO_5036926218" evidence="1">
    <location>
        <begin position="32"/>
        <end position="202"/>
    </location>
</feature>
<accession>A0A975NPX0</accession>
<name>A0A975NPX0_9BRAD</name>
<dbReference type="KEGG" id="bsei:KMZ68_04770"/>
<dbReference type="AlphaFoldDB" id="A0A975NPX0"/>
<dbReference type="RefSeq" id="WP_215614729.1">
    <property type="nucleotide sequence ID" value="NZ_CP076135.1"/>
</dbReference>
<proteinExistence type="predicted"/>
<keyword evidence="1" id="KW-0732">Signal</keyword>
<evidence type="ECO:0000256" key="1">
    <source>
        <dbReference type="SAM" id="SignalP"/>
    </source>
</evidence>
<protein>
    <submittedName>
        <fullName evidence="2">Uncharacterized protein</fullName>
    </submittedName>
</protein>
<reference evidence="2" key="1">
    <citation type="submission" date="2021-06" db="EMBL/GenBank/DDBJ databases">
        <title>Bradyrhizobium sp. S2-11-2 Genome sequencing.</title>
        <authorList>
            <person name="Jin L."/>
        </authorList>
    </citation>
    <scope>NUCLEOTIDE SEQUENCE</scope>
    <source>
        <strain evidence="2">S2-11-2</strain>
    </source>
</reference>
<evidence type="ECO:0000313" key="3">
    <source>
        <dbReference type="Proteomes" id="UP000680805"/>
    </source>
</evidence>
<dbReference type="EMBL" id="CP076135">
    <property type="protein sequence ID" value="QWG19187.1"/>
    <property type="molecule type" value="Genomic_DNA"/>
</dbReference>
<gene>
    <name evidence="2" type="ORF">KMZ68_04770</name>
</gene>
<feature type="signal peptide" evidence="1">
    <location>
        <begin position="1"/>
        <end position="31"/>
    </location>
</feature>
<organism evidence="2 3">
    <name type="scientific">Bradyrhizobium sediminis</name>
    <dbReference type="NCBI Taxonomy" id="2840469"/>
    <lineage>
        <taxon>Bacteria</taxon>
        <taxon>Pseudomonadati</taxon>
        <taxon>Pseudomonadota</taxon>
        <taxon>Alphaproteobacteria</taxon>
        <taxon>Hyphomicrobiales</taxon>
        <taxon>Nitrobacteraceae</taxon>
        <taxon>Bradyrhizobium</taxon>
    </lineage>
</organism>
<dbReference type="Proteomes" id="UP000680805">
    <property type="component" value="Chromosome"/>
</dbReference>